<organism evidence="2 3">
    <name type="scientific">Elizabethkingia argenteiflava</name>
    <dbReference type="NCBI Taxonomy" id="2681556"/>
    <lineage>
        <taxon>Bacteria</taxon>
        <taxon>Pseudomonadati</taxon>
        <taxon>Bacteroidota</taxon>
        <taxon>Flavobacteriia</taxon>
        <taxon>Flavobacteriales</taxon>
        <taxon>Weeksellaceae</taxon>
        <taxon>Elizabethkingia</taxon>
    </lineage>
</organism>
<evidence type="ECO:0000256" key="1">
    <source>
        <dbReference type="SAM" id="MobiDB-lite"/>
    </source>
</evidence>
<dbReference type="GO" id="GO:0003677">
    <property type="term" value="F:DNA binding"/>
    <property type="evidence" value="ECO:0007669"/>
    <property type="project" value="InterPro"/>
</dbReference>
<protein>
    <submittedName>
        <fullName evidence="2">Mobilization protein</fullName>
    </submittedName>
</protein>
<proteinExistence type="predicted"/>
<evidence type="ECO:0000313" key="2">
    <source>
        <dbReference type="EMBL" id="NAW50907.1"/>
    </source>
</evidence>
<comment type="caution">
    <text evidence="2">The sequence shown here is derived from an EMBL/GenBank/DDBJ whole genome shotgun (WGS) entry which is preliminary data.</text>
</comment>
<name>A0A845PWT2_9FLAO</name>
<dbReference type="CDD" id="cd17242">
    <property type="entry name" value="MobM_relaxase"/>
    <property type="match status" value="1"/>
</dbReference>
<dbReference type="Gene3D" id="3.30.930.30">
    <property type="match status" value="1"/>
</dbReference>
<sequence length="415" mass="48448">MSYTVLHLEKAKGNDAAMSAHIERTIHPKNADKTREHLNKEFIVYPRDVKNRTAAIQYRINHAQIKRKIGINQVRAIRIMLSGTHQTMKKIEESGNLNNWCKDNLHWLKETFGEDNLVSAVLHMDEKTPHIHATIVPVVSGERRKANNGKTASEKYKKKSPTNNRLCADDVMARNKLKHYQNTYALAMQKYGLNRGIEGSVAKHISTGQYYRDLHLQNQLLIQEHAKKQSELKAMEKTINTKKVMQTVTNVFTGSKTKKLEIENEMMKKEFKSIILLKDQEKNEIQESVSKLKSMVERKDRILAKLEKYQPDIKASYSIILECEKLRFSPELIKHLLEKEEMYIKGEIYSSRHFKSFSVDHLKISIEFDSKEKTKVLKIDGHNRQQWLDEKHKESLKSMSQNNSMEIRNQRKVRN</sequence>
<keyword evidence="3" id="KW-1185">Reference proteome</keyword>
<dbReference type="Proteomes" id="UP000553459">
    <property type="component" value="Unassembled WGS sequence"/>
</dbReference>
<dbReference type="NCBIfam" id="NF041497">
    <property type="entry name" value="MobV"/>
    <property type="match status" value="1"/>
</dbReference>
<dbReference type="AlphaFoldDB" id="A0A845PWT2"/>
<feature type="compositionally biased region" description="Polar residues" evidence="1">
    <location>
        <begin position="397"/>
        <end position="407"/>
    </location>
</feature>
<feature type="region of interest" description="Disordered" evidence="1">
    <location>
        <begin position="393"/>
        <end position="415"/>
    </location>
</feature>
<dbReference type="GO" id="GO:0006310">
    <property type="term" value="P:DNA recombination"/>
    <property type="evidence" value="ECO:0007669"/>
    <property type="project" value="InterPro"/>
</dbReference>
<gene>
    <name evidence="2" type="ORF">GNY06_05810</name>
</gene>
<accession>A0A845PWT2</accession>
<dbReference type="Pfam" id="PF01076">
    <property type="entry name" value="Mob_Pre"/>
    <property type="match status" value="1"/>
</dbReference>
<dbReference type="InterPro" id="IPR001668">
    <property type="entry name" value="Mob_Pre"/>
</dbReference>
<dbReference type="EMBL" id="JAAABJ010000476">
    <property type="protein sequence ID" value="NAW50907.1"/>
    <property type="molecule type" value="Genomic_DNA"/>
</dbReference>
<reference evidence="2 3" key="1">
    <citation type="submission" date="2019-11" db="EMBL/GenBank/DDBJ databases">
        <title>Characterization of Elizabethkingia argenteiflava sp. nov., isolated from inner surface of Soybean Pods.</title>
        <authorList>
            <person name="Mo S."/>
        </authorList>
    </citation>
    <scope>NUCLEOTIDE SEQUENCE [LARGE SCALE GENOMIC DNA]</scope>
    <source>
        <strain evidence="2 3">YB22</strain>
    </source>
</reference>
<dbReference type="RefSeq" id="WP_166519205.1">
    <property type="nucleotide sequence ID" value="NZ_JAAABJ010000476.1"/>
</dbReference>
<evidence type="ECO:0000313" key="3">
    <source>
        <dbReference type="Proteomes" id="UP000553459"/>
    </source>
</evidence>